<name>A0A2S2PIR1_SCHGA</name>
<dbReference type="EMBL" id="GGMR01016712">
    <property type="protein sequence ID" value="MBY29331.1"/>
    <property type="molecule type" value="Transcribed_RNA"/>
</dbReference>
<organism evidence="1">
    <name type="scientific">Schizaphis graminum</name>
    <name type="common">Green bug aphid</name>
    <dbReference type="NCBI Taxonomy" id="13262"/>
    <lineage>
        <taxon>Eukaryota</taxon>
        <taxon>Metazoa</taxon>
        <taxon>Ecdysozoa</taxon>
        <taxon>Arthropoda</taxon>
        <taxon>Hexapoda</taxon>
        <taxon>Insecta</taxon>
        <taxon>Pterygota</taxon>
        <taxon>Neoptera</taxon>
        <taxon>Paraneoptera</taxon>
        <taxon>Hemiptera</taxon>
        <taxon>Sternorrhyncha</taxon>
        <taxon>Aphidomorpha</taxon>
        <taxon>Aphidoidea</taxon>
        <taxon>Aphididae</taxon>
        <taxon>Aphidini</taxon>
        <taxon>Schizaphis</taxon>
    </lineage>
</organism>
<protein>
    <submittedName>
        <fullName evidence="1">Uncharacterized protein</fullName>
    </submittedName>
</protein>
<proteinExistence type="predicted"/>
<sequence>MISYKESEIVDEKHIINNPVIVDLTTKFSMLKIHVEEPVYQKYYSYDEIFHLKLDDETETRRYEAHTNHLFQVKRKIGYIISEDEPLRKKHKNNKTYYNKYASITTVPRTKLIISKQSEMPTPIVSSRVITFSAFMDQLTYTLKEEWNNEYKIHARQSRR</sequence>
<gene>
    <name evidence="1" type="ORF">g.32508</name>
</gene>
<accession>A0A2S2PIR1</accession>
<reference evidence="1" key="1">
    <citation type="submission" date="2018-04" db="EMBL/GenBank/DDBJ databases">
        <title>Transcriptome of Schizaphis graminum biotype I.</title>
        <authorList>
            <person name="Scully E.D."/>
            <person name="Geib S.M."/>
            <person name="Palmer N.A."/>
            <person name="Koch K."/>
            <person name="Bradshaw J."/>
            <person name="Heng-Moss T."/>
            <person name="Sarath G."/>
        </authorList>
    </citation>
    <scope>NUCLEOTIDE SEQUENCE</scope>
</reference>
<dbReference type="AlphaFoldDB" id="A0A2S2PIR1"/>
<evidence type="ECO:0000313" key="1">
    <source>
        <dbReference type="EMBL" id="MBY29331.1"/>
    </source>
</evidence>